<dbReference type="SUPFAM" id="SSF57196">
    <property type="entry name" value="EGF/Laminin"/>
    <property type="match status" value="2"/>
</dbReference>
<keyword evidence="1 3" id="KW-1015">Disulfide bond</keyword>
<feature type="domain" description="Laminin EGF-like" evidence="5">
    <location>
        <begin position="290"/>
        <end position="339"/>
    </location>
</feature>
<dbReference type="SMART" id="SM00180">
    <property type="entry name" value="EGF_Lam"/>
    <property type="match status" value="2"/>
</dbReference>
<feature type="coiled-coil region" evidence="4">
    <location>
        <begin position="374"/>
        <end position="408"/>
    </location>
</feature>
<gene>
    <name evidence="6" type="ORF">XENOCAPTIV_012982</name>
</gene>
<protein>
    <recommendedName>
        <fullName evidence="5">Laminin EGF-like domain-containing protein</fullName>
    </recommendedName>
</protein>
<dbReference type="InterPro" id="IPR050440">
    <property type="entry name" value="Laminin/Netrin_ECM"/>
</dbReference>
<sequence length="553" mass="62093">MRLQRSGNPGGSVRLLYRTVSLQGWRYNPTAISDTSTTLYGSPHSMHVCTFYLQENVQGSRCDQCRIGTFHLDPTNPKGCTSCFCFGATDRCQSSDKRRVEVMDMDGWVLLGADRQEVPVTVYPDQDLVEADLSDVPDVYQDLHWHAPKTYLGDKGNQMTLVFMEREYLAPEDPHLGIVHIVEVTTGTLSDYSLENVFPVTVTDTRTNVWMDLESVWCAPGFYGNPMVLGSRCQPCHCNGNTDPNMLFTDCHPLTGQCLSCMHNTAGPHCDVCAPGYYGDAIHTKNCTKCQCSPCGTESCDRHTGQCRCKPGVTGLLCDHCQLVIENYNTTLDESRNRANMLDLDIVANNADIDDLLRKAMLREMRYRSCVGQKKLADKEKSEAEKLLDRVNMELANRQEENLNLTQAIRDRLLRFRSEMIDLRDALNEAVNNTARAAELNSVNEKTLEKHNRKIEDLLMKLKEVNDTMDMAVADVTQVNTEYERLAAQLDGARSPLAKKVQTLAGTNSLIPLVEEAEKHAELLNALAMNLTRGFDMKNYSVSHIFLNVLILL</sequence>
<reference evidence="6 7" key="1">
    <citation type="submission" date="2021-06" db="EMBL/GenBank/DDBJ databases">
        <authorList>
            <person name="Palmer J.M."/>
        </authorList>
    </citation>
    <scope>NUCLEOTIDE SEQUENCE [LARGE SCALE GENOMIC DNA]</scope>
    <source>
        <strain evidence="6 7">XC_2019</strain>
        <tissue evidence="6">Muscle</tissue>
    </source>
</reference>
<keyword evidence="4" id="KW-0175">Coiled coil</keyword>
<dbReference type="Proteomes" id="UP001434883">
    <property type="component" value="Unassembled WGS sequence"/>
</dbReference>
<dbReference type="CDD" id="cd00055">
    <property type="entry name" value="EGF_Lam"/>
    <property type="match status" value="2"/>
</dbReference>
<proteinExistence type="predicted"/>
<accession>A0ABV0SC45</accession>
<dbReference type="Pfam" id="PF00053">
    <property type="entry name" value="EGF_laminin"/>
    <property type="match status" value="3"/>
</dbReference>
<keyword evidence="2 3" id="KW-0424">Laminin EGF-like domain</keyword>
<feature type="domain" description="Laminin EGF-like" evidence="5">
    <location>
        <begin position="236"/>
        <end position="289"/>
    </location>
</feature>
<dbReference type="Gene3D" id="2.10.25.10">
    <property type="entry name" value="Laminin"/>
    <property type="match status" value="2"/>
</dbReference>
<feature type="disulfide bond" evidence="3">
    <location>
        <begin position="309"/>
        <end position="318"/>
    </location>
</feature>
<dbReference type="EMBL" id="JAHRIN010075648">
    <property type="protein sequence ID" value="MEQ2217072.1"/>
    <property type="molecule type" value="Genomic_DNA"/>
</dbReference>
<comment type="caution">
    <text evidence="6">The sequence shown here is derived from an EMBL/GenBank/DDBJ whole genome shotgun (WGS) entry which is preliminary data.</text>
</comment>
<dbReference type="InterPro" id="IPR009254">
    <property type="entry name" value="Laminin_aI"/>
</dbReference>
<keyword evidence="7" id="KW-1185">Reference proteome</keyword>
<feature type="disulfide bond" evidence="3">
    <location>
        <begin position="261"/>
        <end position="270"/>
    </location>
</feature>
<dbReference type="PROSITE" id="PS01248">
    <property type="entry name" value="EGF_LAM_1"/>
    <property type="match status" value="1"/>
</dbReference>
<dbReference type="InterPro" id="IPR002049">
    <property type="entry name" value="LE_dom"/>
</dbReference>
<organism evidence="6 7">
    <name type="scientific">Xenoophorus captivus</name>
    <dbReference type="NCBI Taxonomy" id="1517983"/>
    <lineage>
        <taxon>Eukaryota</taxon>
        <taxon>Metazoa</taxon>
        <taxon>Chordata</taxon>
        <taxon>Craniata</taxon>
        <taxon>Vertebrata</taxon>
        <taxon>Euteleostomi</taxon>
        <taxon>Actinopterygii</taxon>
        <taxon>Neopterygii</taxon>
        <taxon>Teleostei</taxon>
        <taxon>Neoteleostei</taxon>
        <taxon>Acanthomorphata</taxon>
        <taxon>Ovalentaria</taxon>
        <taxon>Atherinomorphae</taxon>
        <taxon>Cyprinodontiformes</taxon>
        <taxon>Goodeidae</taxon>
        <taxon>Xenoophorus</taxon>
    </lineage>
</organism>
<dbReference type="Gene3D" id="2.170.300.10">
    <property type="entry name" value="Tie2 ligand-binding domain superfamily"/>
    <property type="match status" value="1"/>
</dbReference>
<feature type="disulfide bond" evidence="3">
    <location>
        <begin position="273"/>
        <end position="287"/>
    </location>
</feature>
<evidence type="ECO:0000256" key="3">
    <source>
        <dbReference type="PROSITE-ProRule" id="PRU00460"/>
    </source>
</evidence>
<dbReference type="PANTHER" id="PTHR10574:SF444">
    <property type="entry name" value="BASEMENT MEMBRANE-SPECIFIC HEPARAN SULFATE PROTEOGLYCAN CORE PROTEIN"/>
    <property type="match status" value="1"/>
</dbReference>
<dbReference type="Pfam" id="PF06008">
    <property type="entry name" value="Laminin_I"/>
    <property type="match status" value="1"/>
</dbReference>
<evidence type="ECO:0000313" key="7">
    <source>
        <dbReference type="Proteomes" id="UP001434883"/>
    </source>
</evidence>
<evidence type="ECO:0000256" key="2">
    <source>
        <dbReference type="ARBA" id="ARBA00023292"/>
    </source>
</evidence>
<evidence type="ECO:0000259" key="5">
    <source>
        <dbReference type="PROSITE" id="PS50027"/>
    </source>
</evidence>
<evidence type="ECO:0000256" key="1">
    <source>
        <dbReference type="ARBA" id="ARBA00023157"/>
    </source>
</evidence>
<name>A0ABV0SC45_9TELE</name>
<comment type="caution">
    <text evidence="3">Lacks conserved residue(s) required for the propagation of feature annotation.</text>
</comment>
<feature type="non-terminal residue" evidence="6">
    <location>
        <position position="553"/>
    </location>
</feature>
<dbReference type="PANTHER" id="PTHR10574">
    <property type="entry name" value="NETRIN/LAMININ-RELATED"/>
    <property type="match status" value="1"/>
</dbReference>
<evidence type="ECO:0000256" key="4">
    <source>
        <dbReference type="SAM" id="Coils"/>
    </source>
</evidence>
<dbReference type="PROSITE" id="PS50027">
    <property type="entry name" value="EGF_LAM_2"/>
    <property type="match status" value="2"/>
</dbReference>
<evidence type="ECO:0000313" key="6">
    <source>
        <dbReference type="EMBL" id="MEQ2217072.1"/>
    </source>
</evidence>